<gene>
    <name evidence="2" type="ORF">MJ1_0045</name>
</gene>
<keyword evidence="1" id="KW-1133">Transmembrane helix</keyword>
<keyword evidence="3" id="KW-1185">Reference proteome</keyword>
<protein>
    <submittedName>
        <fullName evidence="2">Uncharacterized protein</fullName>
    </submittedName>
</protein>
<accession>A0A915SF84</accession>
<evidence type="ECO:0000256" key="1">
    <source>
        <dbReference type="SAM" id="Phobius"/>
    </source>
</evidence>
<name>A0A915SF84_9ARCH</name>
<feature type="transmembrane region" description="Helical" evidence="1">
    <location>
        <begin position="7"/>
        <end position="30"/>
    </location>
</feature>
<proteinExistence type="predicted"/>
<dbReference type="GeneID" id="74567997"/>
<dbReference type="EMBL" id="AP019769">
    <property type="protein sequence ID" value="BBL45224.1"/>
    <property type="molecule type" value="Genomic_DNA"/>
</dbReference>
<dbReference type="KEGG" id="naer:MJ1_0045"/>
<sequence length="52" mass="6021">MRLDDSINFLIFIIIAIVIIIIVILLYVYIVHTGMNENLTRIGYNVLNQTDL</sequence>
<keyword evidence="1" id="KW-0812">Transmembrane</keyword>
<reference evidence="3" key="1">
    <citation type="journal article" date="2022" name="Int. J. Syst. Evol. Microbiol.">
        <title>Nanobdella aerobiophila gen. nov., sp. nov., a thermoacidophilic, obligate ectosymbiotic archaeon, and proposal of Nanobdellaceae fam. nov., Nanobdellales ord. nov. and Nanobdellia class. nov.</title>
        <authorList>
            <person name="Kato S."/>
            <person name="Ogasawara A."/>
            <person name="Itoh T."/>
            <person name="Sakai H.D."/>
            <person name="Shimizu M."/>
            <person name="Yuki M."/>
            <person name="Kaneko M."/>
            <person name="Takashina T."/>
            <person name="Ohkuma M."/>
        </authorList>
    </citation>
    <scope>NUCLEOTIDE SEQUENCE [LARGE SCALE GENOMIC DNA]</scope>
    <source>
        <strain evidence="3">MJ1</strain>
    </source>
</reference>
<keyword evidence="1" id="KW-0472">Membrane</keyword>
<dbReference type="Proteomes" id="UP001055553">
    <property type="component" value="Chromosome"/>
</dbReference>
<evidence type="ECO:0000313" key="3">
    <source>
        <dbReference type="Proteomes" id="UP001055553"/>
    </source>
</evidence>
<dbReference type="RefSeq" id="WP_258393266.1">
    <property type="nucleotide sequence ID" value="NZ_AP019769.1"/>
</dbReference>
<dbReference type="AlphaFoldDB" id="A0A915SF84"/>
<organism evidence="2 3">
    <name type="scientific">Nanobdella aerobiophila</name>
    <dbReference type="NCBI Taxonomy" id="2586965"/>
    <lineage>
        <taxon>Archaea</taxon>
        <taxon>Nanobdellota</taxon>
        <taxon>Nanobdellia</taxon>
        <taxon>Nanobdellales</taxon>
        <taxon>Nanobdellaceae</taxon>
        <taxon>Nanobdella</taxon>
    </lineage>
</organism>
<evidence type="ECO:0000313" key="2">
    <source>
        <dbReference type="EMBL" id="BBL45224.1"/>
    </source>
</evidence>